<evidence type="ECO:0000313" key="2">
    <source>
        <dbReference type="Proteomes" id="UP001152803"/>
    </source>
</evidence>
<dbReference type="EMBL" id="JAFJMO010000928">
    <property type="protein sequence ID" value="KAJ8245735.1"/>
    <property type="molecule type" value="Genomic_DNA"/>
</dbReference>
<organism evidence="1 2">
    <name type="scientific">Conger conger</name>
    <name type="common">Conger eel</name>
    <name type="synonym">Muraena conger</name>
    <dbReference type="NCBI Taxonomy" id="82655"/>
    <lineage>
        <taxon>Eukaryota</taxon>
        <taxon>Metazoa</taxon>
        <taxon>Chordata</taxon>
        <taxon>Craniata</taxon>
        <taxon>Vertebrata</taxon>
        <taxon>Euteleostomi</taxon>
        <taxon>Actinopterygii</taxon>
        <taxon>Neopterygii</taxon>
        <taxon>Teleostei</taxon>
        <taxon>Anguilliformes</taxon>
        <taxon>Congridae</taxon>
        <taxon>Conger</taxon>
    </lineage>
</organism>
<reference evidence="1" key="1">
    <citation type="journal article" date="2023" name="Science">
        <title>Genome structures resolve the early diversification of teleost fishes.</title>
        <authorList>
            <person name="Parey E."/>
            <person name="Louis A."/>
            <person name="Montfort J."/>
            <person name="Bouchez O."/>
            <person name="Roques C."/>
            <person name="Iampietro C."/>
            <person name="Lluch J."/>
            <person name="Castinel A."/>
            <person name="Donnadieu C."/>
            <person name="Desvignes T."/>
            <person name="Floi Bucao C."/>
            <person name="Jouanno E."/>
            <person name="Wen M."/>
            <person name="Mejri S."/>
            <person name="Dirks R."/>
            <person name="Jansen H."/>
            <person name="Henkel C."/>
            <person name="Chen W.J."/>
            <person name="Zahm M."/>
            <person name="Cabau C."/>
            <person name="Klopp C."/>
            <person name="Thompson A.W."/>
            <person name="Robinson-Rechavi M."/>
            <person name="Braasch I."/>
            <person name="Lecointre G."/>
            <person name="Bobe J."/>
            <person name="Postlethwait J.H."/>
            <person name="Berthelot C."/>
            <person name="Roest Crollius H."/>
            <person name="Guiguen Y."/>
        </authorList>
    </citation>
    <scope>NUCLEOTIDE SEQUENCE</scope>
    <source>
        <strain evidence="1">Concon-B</strain>
    </source>
</reference>
<keyword evidence="2" id="KW-1185">Reference proteome</keyword>
<dbReference type="AlphaFoldDB" id="A0A9Q1CUH4"/>
<protein>
    <submittedName>
        <fullName evidence="1">Uncharacterized protein</fullName>
    </submittedName>
</protein>
<evidence type="ECO:0000313" key="1">
    <source>
        <dbReference type="EMBL" id="KAJ8245735.1"/>
    </source>
</evidence>
<gene>
    <name evidence="1" type="ORF">COCON_G00235330</name>
</gene>
<comment type="caution">
    <text evidence="1">The sequence shown here is derived from an EMBL/GenBank/DDBJ whole genome shotgun (WGS) entry which is preliminary data.</text>
</comment>
<name>A0A9Q1CUH4_CONCO</name>
<accession>A0A9Q1CUH4</accession>
<dbReference type="Proteomes" id="UP001152803">
    <property type="component" value="Unassembled WGS sequence"/>
</dbReference>
<proteinExistence type="predicted"/>
<sequence>MHSGIAGPPMSSAGSWGVGLQWQCQDRPGLEMGVGQSATMCLIAVVTRHGSHSVRFPLGAELRAHVNKRLESSAMALFSPLWTGRFGWLERVSVGAQWRCTTRRPGAEWGGPGAPGRRRWPAGSWAVAQRCRSTAPLLLGRGPVTCA</sequence>